<evidence type="ECO:0000313" key="2">
    <source>
        <dbReference type="EMBL" id="KAF2290005.1"/>
    </source>
</evidence>
<accession>A0A6A6KNZ6</accession>
<organism evidence="2 3">
    <name type="scientific">Hevea brasiliensis</name>
    <name type="common">Para rubber tree</name>
    <name type="synonym">Siphonia brasiliensis</name>
    <dbReference type="NCBI Taxonomy" id="3981"/>
    <lineage>
        <taxon>Eukaryota</taxon>
        <taxon>Viridiplantae</taxon>
        <taxon>Streptophyta</taxon>
        <taxon>Embryophyta</taxon>
        <taxon>Tracheophyta</taxon>
        <taxon>Spermatophyta</taxon>
        <taxon>Magnoliopsida</taxon>
        <taxon>eudicotyledons</taxon>
        <taxon>Gunneridae</taxon>
        <taxon>Pentapetalae</taxon>
        <taxon>rosids</taxon>
        <taxon>fabids</taxon>
        <taxon>Malpighiales</taxon>
        <taxon>Euphorbiaceae</taxon>
        <taxon>Crotonoideae</taxon>
        <taxon>Micrandreae</taxon>
        <taxon>Hevea</taxon>
    </lineage>
</organism>
<name>A0A6A6KNZ6_HEVBR</name>
<sequence>MTATNLNGVDRFDRGVPISVEAGPQDGFIDKESKPKSSFRDAFRGTVPSNFEMGFEADGVEDLSEDESDGEFEDDDDSECPTIMLSKGEKKLIRDA</sequence>
<feature type="compositionally biased region" description="Acidic residues" evidence="1">
    <location>
        <begin position="58"/>
        <end position="79"/>
    </location>
</feature>
<feature type="compositionally biased region" description="Basic and acidic residues" evidence="1">
    <location>
        <begin position="87"/>
        <end position="96"/>
    </location>
</feature>
<protein>
    <submittedName>
        <fullName evidence="2">Uncharacterized protein</fullName>
    </submittedName>
</protein>
<comment type="caution">
    <text evidence="2">The sequence shown here is derived from an EMBL/GenBank/DDBJ whole genome shotgun (WGS) entry which is preliminary data.</text>
</comment>
<feature type="region of interest" description="Disordered" evidence="1">
    <location>
        <begin position="50"/>
        <end position="96"/>
    </location>
</feature>
<dbReference type="AlphaFoldDB" id="A0A6A6KNZ6"/>
<evidence type="ECO:0000256" key="1">
    <source>
        <dbReference type="SAM" id="MobiDB-lite"/>
    </source>
</evidence>
<dbReference type="EMBL" id="JAAGAX010000016">
    <property type="protein sequence ID" value="KAF2290005.1"/>
    <property type="molecule type" value="Genomic_DNA"/>
</dbReference>
<reference evidence="2 3" key="1">
    <citation type="journal article" date="2020" name="Mol. Plant">
        <title>The Chromosome-Based Rubber Tree Genome Provides New Insights into Spurge Genome Evolution and Rubber Biosynthesis.</title>
        <authorList>
            <person name="Liu J."/>
            <person name="Shi C."/>
            <person name="Shi C.C."/>
            <person name="Li W."/>
            <person name="Zhang Q.J."/>
            <person name="Zhang Y."/>
            <person name="Li K."/>
            <person name="Lu H.F."/>
            <person name="Shi C."/>
            <person name="Zhu S.T."/>
            <person name="Xiao Z.Y."/>
            <person name="Nan H."/>
            <person name="Yue Y."/>
            <person name="Zhu X.G."/>
            <person name="Wu Y."/>
            <person name="Hong X.N."/>
            <person name="Fan G.Y."/>
            <person name="Tong Y."/>
            <person name="Zhang D."/>
            <person name="Mao C.L."/>
            <person name="Liu Y.L."/>
            <person name="Hao S.J."/>
            <person name="Liu W.Q."/>
            <person name="Lv M.Q."/>
            <person name="Zhang H.B."/>
            <person name="Liu Y."/>
            <person name="Hu-Tang G.R."/>
            <person name="Wang J.P."/>
            <person name="Wang J.H."/>
            <person name="Sun Y.H."/>
            <person name="Ni S.B."/>
            <person name="Chen W.B."/>
            <person name="Zhang X.C."/>
            <person name="Jiao Y.N."/>
            <person name="Eichler E.E."/>
            <person name="Li G.H."/>
            <person name="Liu X."/>
            <person name="Gao L.Z."/>
        </authorList>
    </citation>
    <scope>NUCLEOTIDE SEQUENCE [LARGE SCALE GENOMIC DNA]</scope>
    <source>
        <strain evidence="3">cv. GT1</strain>
        <tissue evidence="2">Leaf</tissue>
    </source>
</reference>
<keyword evidence="3" id="KW-1185">Reference proteome</keyword>
<gene>
    <name evidence="2" type="ORF">GH714_040099</name>
</gene>
<evidence type="ECO:0000313" key="3">
    <source>
        <dbReference type="Proteomes" id="UP000467840"/>
    </source>
</evidence>
<dbReference type="Proteomes" id="UP000467840">
    <property type="component" value="Chromosome 8"/>
</dbReference>
<proteinExistence type="predicted"/>